<dbReference type="SUPFAM" id="SSF51905">
    <property type="entry name" value="FAD/NAD(P)-binding domain"/>
    <property type="match status" value="1"/>
</dbReference>
<dbReference type="OMA" id="RRYQPHN"/>
<dbReference type="PANTHER" id="PTHR21178">
    <property type="entry name" value="CILIA- AND FLAGELLA-ASSOCIATED PROTEIN 61"/>
    <property type="match status" value="1"/>
</dbReference>
<gene>
    <name evidence="3" type="ORF">ABL78_4942</name>
</gene>
<dbReference type="Pfam" id="PF16092">
    <property type="entry name" value="CFAP61_N"/>
    <property type="match status" value="1"/>
</dbReference>
<proteinExistence type="predicted"/>
<protein>
    <recommendedName>
        <fullName evidence="2">Cilia- and flagella-associated protein 61 N-terminal domain-containing protein</fullName>
    </recommendedName>
</protein>
<evidence type="ECO:0000259" key="2">
    <source>
        <dbReference type="Pfam" id="PF16092"/>
    </source>
</evidence>
<dbReference type="VEuPathDB" id="TriTrypDB:Lsey_0155_0010"/>
<dbReference type="OrthoDB" id="382863at2759"/>
<dbReference type="InterPro" id="IPR036188">
    <property type="entry name" value="FAD/NAD-bd_sf"/>
</dbReference>
<feature type="region of interest" description="Disordered" evidence="1">
    <location>
        <begin position="1183"/>
        <end position="1202"/>
    </location>
</feature>
<dbReference type="InterPro" id="IPR032151">
    <property type="entry name" value="CFAP61_N"/>
</dbReference>
<feature type="compositionally biased region" description="Low complexity" evidence="1">
    <location>
        <begin position="484"/>
        <end position="498"/>
    </location>
</feature>
<keyword evidence="4" id="KW-1185">Reference proteome</keyword>
<evidence type="ECO:0000313" key="3">
    <source>
        <dbReference type="EMBL" id="KPI85980.1"/>
    </source>
</evidence>
<evidence type="ECO:0000256" key="1">
    <source>
        <dbReference type="SAM" id="MobiDB-lite"/>
    </source>
</evidence>
<feature type="region of interest" description="Disordered" evidence="1">
    <location>
        <begin position="693"/>
        <end position="725"/>
    </location>
</feature>
<feature type="region of interest" description="Disordered" evidence="1">
    <location>
        <begin position="476"/>
        <end position="501"/>
    </location>
</feature>
<organism evidence="3 4">
    <name type="scientific">Leptomonas seymouri</name>
    <dbReference type="NCBI Taxonomy" id="5684"/>
    <lineage>
        <taxon>Eukaryota</taxon>
        <taxon>Discoba</taxon>
        <taxon>Euglenozoa</taxon>
        <taxon>Kinetoplastea</taxon>
        <taxon>Metakinetoplastina</taxon>
        <taxon>Trypanosomatida</taxon>
        <taxon>Trypanosomatidae</taxon>
        <taxon>Leishmaniinae</taxon>
        <taxon>Leptomonas</taxon>
    </lineage>
</organism>
<dbReference type="Gene3D" id="3.50.50.60">
    <property type="entry name" value="FAD/NAD(P)-binding domain"/>
    <property type="match status" value="2"/>
</dbReference>
<dbReference type="PANTHER" id="PTHR21178:SF8">
    <property type="entry name" value="CILIA- AND FLAGELLA-ASSOCIATED PROTEIN 61"/>
    <property type="match status" value="1"/>
</dbReference>
<dbReference type="InterPro" id="IPR038884">
    <property type="entry name" value="CFAP61"/>
</dbReference>
<feature type="domain" description="Cilia- and flagella-associated protein 61 N-terminal" evidence="2">
    <location>
        <begin position="215"/>
        <end position="304"/>
    </location>
</feature>
<accession>A0A0N1PBV4</accession>
<evidence type="ECO:0000313" key="4">
    <source>
        <dbReference type="Proteomes" id="UP000038009"/>
    </source>
</evidence>
<reference evidence="3 4" key="1">
    <citation type="journal article" date="2015" name="PLoS Pathog.">
        <title>Leptomonas seymouri: Adaptations to the Dixenous Life Cycle Analyzed by Genome Sequencing, Transcriptome Profiling and Co-infection with Leishmania donovani.</title>
        <authorList>
            <person name="Kraeva N."/>
            <person name="Butenko A."/>
            <person name="Hlavacova J."/>
            <person name="Kostygov A."/>
            <person name="Myskova J."/>
            <person name="Grybchuk D."/>
            <person name="Lestinova T."/>
            <person name="Votypka J."/>
            <person name="Volf P."/>
            <person name="Opperdoes F."/>
            <person name="Flegontov P."/>
            <person name="Lukes J."/>
            <person name="Yurchenko V."/>
        </authorList>
    </citation>
    <scope>NUCLEOTIDE SEQUENCE [LARGE SCALE GENOMIC DNA]</scope>
    <source>
        <strain evidence="3 4">ATCC 30220</strain>
    </source>
</reference>
<comment type="caution">
    <text evidence="3">The sequence shown here is derived from an EMBL/GenBank/DDBJ whole genome shotgun (WGS) entry which is preliminary data.</text>
</comment>
<dbReference type="Proteomes" id="UP000038009">
    <property type="component" value="Unassembled WGS sequence"/>
</dbReference>
<name>A0A0N1PBV4_LEPSE</name>
<sequence length="1479" mass="160358">MPFVGTIAGLRYRRSRRSDAAQLARMMGLGDAIGDGLPTPSVFHVFTERDFALLIERSMLSVTAVRDVPAGDAAATTNENATAPEKTDVIAGFIALSDAPPSHTSSGGAQESARVWAAALTALKQQGSSVTVANSLWLRMLLAPASTFLNSATDLPAGLNGADSKAASVVKDTLSYNTREISMDLLRVTLGSLSSVEHVFLSLGGSFPCLDAIPRLSKLANAVSSTSLFYLPRAAVLPPLKMRHGRMEDYDDAVTLLVAGGPGIITALPSEFYLEELLQEQDAQNKVLIAEDSITHEVVGLACVRQLGLEEQQYLSRFYNTDMIERLKPVKVDGSDALGVRQCQDSRSLSVTASIFFLYFHPRFEHSAYQLLPYIFSEFMMCDYAVLQRKHAQTLPEPMVLQRFQYMPLRRYQPHNARGEVTPPPDALWVCPRVSLEFEIGMQAQVTLLSDPACSDLRAAVVGQFGTARVASPAGPGVHAVLHQQQQQARKDSSSSTAGGAGGANCSFPGCSVELVNALREDLGIEASQAKQCQPAAPPPGRAVFALSWGFPASSTASLKGRMVVGVLSVQLLSVSEMYALRANYDLDQFLSFNTAGGFDYSATDISISAAEGPLRYRSTELPGLIVRFAYIRPVFRHHMKFFLREVLRQTQTEVLLNLTSVDASLCQTALFSFTYVPPRRVVEMEAPAAARHSKSTSASQVDATTKCADGRDADADTGTLTSSIPEVNDVTPALMRDGDATVVARGQEKAVAKAPSTGLAFSSLFFTTRRLLSDEKVRVHPRLVVVGASATALSMLYELLRVPYVDLVNVTLIATDGVPLHPNQAVGDNVNTRTRQQQVWQADTMDLLEREYMRLRLGDDLNAAASLGLVANVVRVVQSTLVDIDTNLKFVRLENGMYEPYDHLILTTGRQYIVPPAIRALQQQEARTARGGVIALSGDVSEEKLRHALSEMNQANATSIANVVVYGSGLDAIATLSTMISIGFPAQRLVLCRPLPHSSSGAAGGGVFEDTACADAAVALFRVMGVTVLDGYGVSRLEYDDESLSSVLLDSLSFERKAGDAVELPCSLIVCQEDKDIDHNVLSALTKRSIVFDGRVIVGSTYETSQPDVLAAGPVAMFTRRYGATESFETYSARDVGRDVAHVLLGRLGLEEFRRGDSAKGNTSLSDTHTDAATAGWDEADGASATQNAAPPSPSSVASSQTAATAAARALLPAYRSPVARRVRLPCNYLYFSAVRGAAQFKPEDCIRLDYASADMLGISLDDVQTTSSPKCDGDDVKEPQLREMLIIFIHRRHRTVDGIVYFGNGSPSVHNYRALIGLPESLFHIEFRYNEALTKSGSGSDALLEASADRKGADGVLTAPIRNQTLDLVAYLRLPLFHPLLCDHFKNFFAQLRREMETVEEVTAVQERALSEAESSGQLTPEDVAEQVAELTDSKKKFRYKVQLALLKYLHEGKDRRPQNMFLPSIERQIAMSRSSG</sequence>
<dbReference type="EMBL" id="LJSK01000155">
    <property type="protein sequence ID" value="KPI85980.1"/>
    <property type="molecule type" value="Genomic_DNA"/>
</dbReference>